<sequence length="228" mass="26067">MHRLGSEPQRDVPNFYGVVELDHYVSESIKLALQLQKNLDTVKFLSGNYFTGIEQHISRINGIRVSLESYSVFVQQQKSRTPHIVESSEICSEEAVKPTNDSDISVSEVHQMLKKHTGSEMALSIESVQCSRQTVQYRANRQFRGIKPNKEHLSRDSRPTAVAHQAELVPLKQAFVEDIVHLRLKSSEPEVRRVSPQKTEHVHESASCTKYRAEFIDMRYHNYSSSSS</sequence>
<dbReference type="EMBL" id="JAKKPZ010000028">
    <property type="protein sequence ID" value="KAI1709947.1"/>
    <property type="molecule type" value="Genomic_DNA"/>
</dbReference>
<comment type="caution">
    <text evidence="1">The sequence shown here is derived from an EMBL/GenBank/DDBJ whole genome shotgun (WGS) entry which is preliminary data.</text>
</comment>
<dbReference type="AlphaFoldDB" id="A0AAD4R4Y5"/>
<proteinExistence type="predicted"/>
<protein>
    <submittedName>
        <fullName evidence="1">Uncharacterized protein</fullName>
    </submittedName>
</protein>
<name>A0AAD4R4Y5_9BILA</name>
<gene>
    <name evidence="1" type="ORF">DdX_10956</name>
</gene>
<organism evidence="1 2">
    <name type="scientific">Ditylenchus destructor</name>
    <dbReference type="NCBI Taxonomy" id="166010"/>
    <lineage>
        <taxon>Eukaryota</taxon>
        <taxon>Metazoa</taxon>
        <taxon>Ecdysozoa</taxon>
        <taxon>Nematoda</taxon>
        <taxon>Chromadorea</taxon>
        <taxon>Rhabditida</taxon>
        <taxon>Tylenchina</taxon>
        <taxon>Tylenchomorpha</taxon>
        <taxon>Sphaerularioidea</taxon>
        <taxon>Anguinidae</taxon>
        <taxon>Anguininae</taxon>
        <taxon>Ditylenchus</taxon>
    </lineage>
</organism>
<reference evidence="1" key="1">
    <citation type="submission" date="2022-01" db="EMBL/GenBank/DDBJ databases">
        <title>Genome Sequence Resource for Two Populations of Ditylenchus destructor, the Migratory Endoparasitic Phytonematode.</title>
        <authorList>
            <person name="Zhang H."/>
            <person name="Lin R."/>
            <person name="Xie B."/>
        </authorList>
    </citation>
    <scope>NUCLEOTIDE SEQUENCE</scope>
    <source>
        <strain evidence="1">BazhouSP</strain>
    </source>
</reference>
<evidence type="ECO:0000313" key="1">
    <source>
        <dbReference type="EMBL" id="KAI1709947.1"/>
    </source>
</evidence>
<accession>A0AAD4R4Y5</accession>
<evidence type="ECO:0000313" key="2">
    <source>
        <dbReference type="Proteomes" id="UP001201812"/>
    </source>
</evidence>
<dbReference type="Proteomes" id="UP001201812">
    <property type="component" value="Unassembled WGS sequence"/>
</dbReference>
<keyword evidence="2" id="KW-1185">Reference proteome</keyword>